<evidence type="ECO:0000313" key="2">
    <source>
        <dbReference type="Proteomes" id="UP000256977"/>
    </source>
</evidence>
<dbReference type="AlphaFoldDB" id="A0A3D9JP32"/>
<dbReference type="EMBL" id="QRDZ01000014">
    <property type="protein sequence ID" value="RED75725.1"/>
    <property type="molecule type" value="Genomic_DNA"/>
</dbReference>
<name>A0A3D9JP32_9BACL</name>
<accession>A0A3D9JP32</accession>
<sequence length="38" mass="4278">MKEYQPITDQLDRLLSDYLALDKAVAGMAVGIVYNHQP</sequence>
<gene>
    <name evidence="1" type="ORF">DFP98_11486</name>
</gene>
<evidence type="ECO:0000313" key="1">
    <source>
        <dbReference type="EMBL" id="RED75725.1"/>
    </source>
</evidence>
<keyword evidence="2" id="KW-1185">Reference proteome</keyword>
<protein>
    <submittedName>
        <fullName evidence="1">Uncharacterized protein</fullName>
    </submittedName>
</protein>
<reference evidence="1 2" key="1">
    <citation type="submission" date="2018-07" db="EMBL/GenBank/DDBJ databases">
        <title>Genomic Encyclopedia of Type Strains, Phase III (KMG-III): the genomes of soil and plant-associated and newly described type strains.</title>
        <authorList>
            <person name="Whitman W."/>
        </authorList>
    </citation>
    <scope>NUCLEOTIDE SEQUENCE [LARGE SCALE GENOMIC DNA]</scope>
    <source>
        <strain evidence="1 2">CECT 7287</strain>
    </source>
</reference>
<proteinExistence type="predicted"/>
<comment type="caution">
    <text evidence="1">The sequence shown here is derived from an EMBL/GenBank/DDBJ whole genome shotgun (WGS) entry which is preliminary data.</text>
</comment>
<dbReference type="Proteomes" id="UP000256977">
    <property type="component" value="Unassembled WGS sequence"/>
</dbReference>
<organism evidence="1 2">
    <name type="scientific">Cohnella phaseoli</name>
    <dbReference type="NCBI Taxonomy" id="456490"/>
    <lineage>
        <taxon>Bacteria</taxon>
        <taxon>Bacillati</taxon>
        <taxon>Bacillota</taxon>
        <taxon>Bacilli</taxon>
        <taxon>Bacillales</taxon>
        <taxon>Paenibacillaceae</taxon>
        <taxon>Cohnella</taxon>
    </lineage>
</organism>